<organism evidence="3 4">
    <name type="scientific">Madurella mycetomatis</name>
    <dbReference type="NCBI Taxonomy" id="100816"/>
    <lineage>
        <taxon>Eukaryota</taxon>
        <taxon>Fungi</taxon>
        <taxon>Dikarya</taxon>
        <taxon>Ascomycota</taxon>
        <taxon>Pezizomycotina</taxon>
        <taxon>Sordariomycetes</taxon>
        <taxon>Sordariomycetidae</taxon>
        <taxon>Sordariales</taxon>
        <taxon>Sordariales incertae sedis</taxon>
        <taxon>Madurella</taxon>
    </lineage>
</organism>
<dbReference type="InterPro" id="IPR010730">
    <property type="entry name" value="HET"/>
</dbReference>
<reference evidence="3 4" key="1">
    <citation type="journal article" date="2016" name="Genome Announc.">
        <title>Genome Sequence of Madurella mycetomatis mm55, Isolated from a Human Mycetoma Case in Sudan.</title>
        <authorList>
            <person name="Smit S."/>
            <person name="Derks M.F."/>
            <person name="Bervoets S."/>
            <person name="Fahal A."/>
            <person name="van Leeuwen W."/>
            <person name="van Belkum A."/>
            <person name="van de Sande W.W."/>
        </authorList>
    </citation>
    <scope>NUCLEOTIDE SEQUENCE [LARGE SCALE GENOMIC DNA]</scope>
    <source>
        <strain evidence="4">mm55</strain>
    </source>
</reference>
<dbReference type="Pfam" id="PF25794">
    <property type="entry name" value="SACS"/>
    <property type="match status" value="1"/>
</dbReference>
<dbReference type="InterPro" id="IPR036890">
    <property type="entry name" value="HATPase_C_sf"/>
</dbReference>
<dbReference type="OrthoDB" id="1262810at2759"/>
<accession>A0A175W3W3</accession>
<evidence type="ECO:0000259" key="1">
    <source>
        <dbReference type="Pfam" id="PF06985"/>
    </source>
</evidence>
<proteinExistence type="predicted"/>
<evidence type="ECO:0000259" key="2">
    <source>
        <dbReference type="Pfam" id="PF25794"/>
    </source>
</evidence>
<dbReference type="NCBIfam" id="NF047352">
    <property type="entry name" value="P_loop_sacsin"/>
    <property type="match status" value="1"/>
</dbReference>
<evidence type="ECO:0000313" key="4">
    <source>
        <dbReference type="Proteomes" id="UP000078237"/>
    </source>
</evidence>
<evidence type="ECO:0000313" key="3">
    <source>
        <dbReference type="EMBL" id="KXX78121.1"/>
    </source>
</evidence>
<feature type="domain" description="Heterokaryon incompatibility" evidence="1">
    <location>
        <begin position="1490"/>
        <end position="1642"/>
    </location>
</feature>
<dbReference type="Gene3D" id="3.30.565.10">
    <property type="entry name" value="Histidine kinase-like ATPase, C-terminal domain"/>
    <property type="match status" value="1"/>
</dbReference>
<dbReference type="PANTHER" id="PTHR32387:SF0">
    <property type="entry name" value="PROTEIN NO VEIN"/>
    <property type="match status" value="1"/>
</dbReference>
<dbReference type="InterPro" id="IPR052957">
    <property type="entry name" value="Auxin_embryo_med"/>
</dbReference>
<keyword evidence="4" id="KW-1185">Reference proteome</keyword>
<name>A0A175W3W3_9PEZI</name>
<protein>
    <submittedName>
        <fullName evidence="3">Heterokaryon incompatibility protein 6, OR allele</fullName>
    </submittedName>
</protein>
<dbReference type="PANTHER" id="PTHR32387">
    <property type="entry name" value="WU:FJ29H11"/>
    <property type="match status" value="1"/>
</dbReference>
<dbReference type="AlphaFoldDB" id="A0A175W3W3"/>
<dbReference type="SUPFAM" id="SSF55874">
    <property type="entry name" value="ATPase domain of HSP90 chaperone/DNA topoisomerase II/histidine kinase"/>
    <property type="match status" value="1"/>
</dbReference>
<dbReference type="Proteomes" id="UP000078237">
    <property type="component" value="Unassembled WGS sequence"/>
</dbReference>
<dbReference type="InterPro" id="IPR058210">
    <property type="entry name" value="SACS/Nov_dom"/>
</dbReference>
<dbReference type="Pfam" id="PF06985">
    <property type="entry name" value="HET"/>
    <property type="match status" value="1"/>
</dbReference>
<dbReference type="EMBL" id="LCTW02000132">
    <property type="protein sequence ID" value="KXX78121.1"/>
    <property type="molecule type" value="Genomic_DNA"/>
</dbReference>
<comment type="caution">
    <text evidence="3">The sequence shown here is derived from an EMBL/GenBank/DDBJ whole genome shotgun (WGS) entry which is preliminary data.</text>
</comment>
<dbReference type="STRING" id="100816.A0A175W3W3"/>
<feature type="domain" description="Sacsin/Nov" evidence="2">
    <location>
        <begin position="43"/>
        <end position="143"/>
    </location>
</feature>
<sequence>MDYPQTVGQARDHIGDIRRAKGLEGSQNNLKDLEAALLSEQLYQKSTHFLLELIQNADDNSYSHNSPSVDIRYKDRFLLVSCNEDGFSRSNVDAICRIGRSTKARQHQASGYIGEKGIGFKSVFKVADVVWIKSGNYSFKFDKSQTLGMIAPIWDEFPRDLGVKLDHTNILLRLADSYNENELIREIESLDPRLLLFLRKLKEVRVSISIRDGTDSETAIKRSDQDDGSGLRYVTLSKGGTYQRYLVASYIAQDLAQDSKRPGYTESELVLGFPVGFDNSPILTSQNVHAFLPIRDYGFKYLIQADLLLIASREDIDNSSAWNLSLLRAIPSAMLSAVVEFNRGRLKYSWLSFLRRRTPMEDLFSGLEDKIEAFLSQHPILETASRKWARPGDLFQVPTRFCDTNGSPLLLSSATTHQYLSSGYGNEDWNILKRLGVRQQTTEMFLDDLAHLVEHLPAEFRSRPDSWHTSLSEALSTILNLNKPLYRRKIMGMAIIPVKDGRWVPPVTDNVFFEANAPTLNVPPGIEVLLVDRSVNHDSVRVRLLAQLGVKRFSLLHACVLIARMHANPSFHQLGLKPSHLVSQVQFLYHAAWTNPEGRDIYFVGRDGEVAHGNKFYVDSTHPFAATSWPSRFRSKVRFLHADYLPGKSDPHESEQWTAWLAERCGLNIFPILVTAGPGSCFELSEDFRLLMRVSDAGQILRLFRAQWSLYSKWIDMEFSLHDGEEQNSFRSALVDELGLMKVRCKDGTVAPLRETFLPLSDLPPRLAAQLRLLDIEDPDSSAWHFLKHLGVGITFDNRVFIDQLRAVQGTDIPVQDVAKLYRELDSRGPAPEEAIFKKEDLIYIPPSTRGSRGAWVNSTRCIWDGHWSLRRTACLKRYYPYLQPFFHRTLRINNSDLSTLVTEASMISPSDPLDYIAELFISISRHLTMSLVVQELELVRGLKQSRIFPIRKKGTPISAPFDELQAVTEKNVWLIADRPHLQQCFERRIDILAFDAKDVGQMLRFLNELGISRRLLSGVASSLVEIEGGAKLLKDYTSLMRSKAALIASLIHTTNTGQEDKQALYRSLRSLEVFLVDRVVLRWTLRTADGTEVAGSPESGRIKTSNEDGKFGIYLTSADADPAEPPPELVEELLKLCGIKDAMLLQQVLMRSNIPSLTEMLSRRGFTVEVFDKTSSKEAGNLGAASFLVNLKEQTKQKEKQAQSTEKDDLDKANKLEDFIRGIDRAASVENILNRRWGETQAKPLLSRVCRLDGQNAALFLPVQDVVGAQERGRGLPDEPTEWSFEKWDKADSAWKRKQEGVDIMFEALYLPYRKGGAKVYIFNRNVNNVSEEVAFLGELTISRLLEFHLKKNYSPLENWTSILRTRAGLPPYDPGDEAVSSFTVVDARFVFTEFLSQHGYKDAMPKGTGRIATYHLEVVTTEGTLEDSKFYLRGYQIAKNLSFTSVEYRYKPLKGFRDVRLFELFPENEGNSLRGAIKEMPLDSCGRYRALSYRWGSELKPYHIETEQGLLPVTASLYAALKRLESPSQSVMLWVDAICIDQQNKKEKVVQLRLMREIYEKATRVCAWIGDESGNSHQAIKTLIQITTADRAPKPWPASLPRIPESWTDQKCPPENDPIWCDIDTLFEREWFTRAWILQEVILAADVDVYCGQWHVSWDDLFHALTICVKANSRYLEERLSGRRIPLAAYTVGLTRQLYRNRPLARKNTLLELLELFSYTSATIKIDKLFALLHLASDGDEVPFRPDYISPPEVVIRRYADAFVARGSTLHLLYRAGTSKAFPFCSWIPDWTRKDHPKSISTWYGTKGRFSASGKTQLRASVSVVDKQILTVSVTFVDRIARVGDVTLWDSDTMAFLNHLHEQLIAVVPYPTGESLEDLKFLLPCGGASRPHLDPFTDAMAAYHIMAKGVQDLPESNGDADSDDVFDRSEVTRDIKSIDHLVRFLKSPGSTRKNVRYT</sequence>
<dbReference type="VEuPathDB" id="FungiDB:MMYC01_205085"/>
<gene>
    <name evidence="3" type="ORF">MMYC01_205085</name>
</gene>